<proteinExistence type="predicted"/>
<dbReference type="InterPro" id="IPR037766">
    <property type="entry name" value="FHY1"/>
</dbReference>
<dbReference type="FunCoup" id="A0A2I4GCX0">
    <property type="interactions" value="66"/>
</dbReference>
<evidence type="ECO:0000256" key="1">
    <source>
        <dbReference type="SAM" id="MobiDB-lite"/>
    </source>
</evidence>
<feature type="compositionally biased region" description="Basic residues" evidence="1">
    <location>
        <begin position="1"/>
        <end position="14"/>
    </location>
</feature>
<dbReference type="PANTHER" id="PTHR37723">
    <property type="entry name" value="PROTEIN FAR-RED ELONGATED HYPOCOTYL 1"/>
    <property type="match status" value="1"/>
</dbReference>
<dbReference type="GO" id="GO:0051457">
    <property type="term" value="P:maintenance of protein location in nucleus"/>
    <property type="evidence" value="ECO:0000318"/>
    <property type="project" value="GO_Central"/>
</dbReference>
<feature type="region of interest" description="Disordered" evidence="1">
    <location>
        <begin position="1"/>
        <end position="28"/>
    </location>
</feature>
<gene>
    <name evidence="3" type="primary">LOC109006811</name>
</gene>
<organism evidence="2 3">
    <name type="scientific">Juglans regia</name>
    <name type="common">English walnut</name>
    <dbReference type="NCBI Taxonomy" id="51240"/>
    <lineage>
        <taxon>Eukaryota</taxon>
        <taxon>Viridiplantae</taxon>
        <taxon>Streptophyta</taxon>
        <taxon>Embryophyta</taxon>
        <taxon>Tracheophyta</taxon>
        <taxon>Spermatophyta</taxon>
        <taxon>Magnoliopsida</taxon>
        <taxon>eudicotyledons</taxon>
        <taxon>Gunneridae</taxon>
        <taxon>Pentapetalae</taxon>
        <taxon>rosids</taxon>
        <taxon>fabids</taxon>
        <taxon>Fagales</taxon>
        <taxon>Juglandaceae</taxon>
        <taxon>Juglans</taxon>
    </lineage>
</organism>
<feature type="compositionally biased region" description="Polar residues" evidence="1">
    <location>
        <begin position="96"/>
        <end position="111"/>
    </location>
</feature>
<dbReference type="AlphaFoldDB" id="A0A2I4GCX0"/>
<accession>A0A2I4GCX0</accession>
<evidence type="ECO:0000313" key="2">
    <source>
        <dbReference type="Proteomes" id="UP000235220"/>
    </source>
</evidence>
<dbReference type="GeneID" id="109006811"/>
<feature type="region of interest" description="Disordered" evidence="1">
    <location>
        <begin position="87"/>
        <end position="113"/>
    </location>
</feature>
<dbReference type="Gramene" id="Jr04_02740_p1">
    <property type="protein sequence ID" value="cds.Jr04_02740_p1"/>
    <property type="gene ID" value="Jr04_02740"/>
</dbReference>
<dbReference type="STRING" id="51240.A0A2I4GCX0"/>
<dbReference type="GO" id="GO:0005737">
    <property type="term" value="C:cytoplasm"/>
    <property type="evidence" value="ECO:0000318"/>
    <property type="project" value="GO_Central"/>
</dbReference>
<dbReference type="GO" id="GO:0009639">
    <property type="term" value="P:response to red or far red light"/>
    <property type="evidence" value="ECO:0007669"/>
    <property type="project" value="InterPro"/>
</dbReference>
<dbReference type="KEGG" id="jre:109006811"/>
<name>A0A2I4GCX0_JUGRE</name>
<dbReference type="PANTHER" id="PTHR37723:SF1">
    <property type="entry name" value="PROTEIN FAR-RED-ELONGATED HYPOCOTYL 1-LIKE"/>
    <property type="match status" value="1"/>
</dbReference>
<dbReference type="GO" id="GO:0061608">
    <property type="term" value="F:nuclear import signal receptor activity"/>
    <property type="evidence" value="ECO:0000318"/>
    <property type="project" value="GO_Central"/>
</dbReference>
<dbReference type="OrthoDB" id="1930763at2759"/>
<protein>
    <submittedName>
        <fullName evidence="3">Protein FAR-RED-ELONGATED HYPOCOTYL 1-LIKE-like isoform X1</fullName>
    </submittedName>
</protein>
<dbReference type="Proteomes" id="UP000235220">
    <property type="component" value="Chromosome 4"/>
</dbReference>
<sequence length="224" mass="25308">MNMKIKKGCARKHGSFHDNKGLENNTVDLNKKRKLQAGQSDLPIPKHKCWDRSFASEPVFVFEKNPEVESIFPNIINGKTERAAMDYEAEPESGKDSNSFGGDSNSATSSYDEAKVQLEKDKLAFLSGEHPSHHDELQAFQTLEEHLVDLCDQVDYTSSVYGNDCIEQPTDNELEDILDSHGVNPTNMYVLSSERWTVGQDAQPGTRKQTIDQEFEQFFSNLML</sequence>
<dbReference type="RefSeq" id="XP_018841753.1">
    <property type="nucleotide sequence ID" value="XM_018986208.2"/>
</dbReference>
<reference evidence="3" key="1">
    <citation type="submission" date="2025-08" db="UniProtKB">
        <authorList>
            <consortium name="RefSeq"/>
        </authorList>
    </citation>
    <scope>IDENTIFICATION</scope>
    <source>
        <tissue evidence="3">Leaves</tissue>
    </source>
</reference>
<keyword evidence="2" id="KW-1185">Reference proteome</keyword>
<evidence type="ECO:0000313" key="3">
    <source>
        <dbReference type="RefSeq" id="XP_018841753.1"/>
    </source>
</evidence>
<dbReference type="GO" id="GO:0016607">
    <property type="term" value="C:nuclear speck"/>
    <property type="evidence" value="ECO:0000318"/>
    <property type="project" value="GO_Central"/>
</dbReference>
<dbReference type="GO" id="GO:0009416">
    <property type="term" value="P:response to light stimulus"/>
    <property type="evidence" value="ECO:0000318"/>
    <property type="project" value="GO_Central"/>
</dbReference>